<dbReference type="InterPro" id="IPR029058">
    <property type="entry name" value="AB_hydrolase_fold"/>
</dbReference>
<dbReference type="Gene3D" id="3.40.50.1820">
    <property type="entry name" value="alpha/beta hydrolase"/>
    <property type="match status" value="1"/>
</dbReference>
<accession>A0A9X2ELR1</accession>
<dbReference type="AlphaFoldDB" id="A0A9X2ELR1"/>
<dbReference type="PANTHER" id="PTHR42776">
    <property type="entry name" value="SERINE PEPTIDASE S9 FAMILY MEMBER"/>
    <property type="match status" value="1"/>
</dbReference>
<feature type="domain" description="Peptidase S9 prolyl oligopeptidase catalytic" evidence="2">
    <location>
        <begin position="2"/>
        <end position="196"/>
    </location>
</feature>
<dbReference type="SUPFAM" id="SSF53474">
    <property type="entry name" value="alpha/beta-Hydrolases"/>
    <property type="match status" value="1"/>
</dbReference>
<dbReference type="GO" id="GO:0006508">
    <property type="term" value="P:proteolysis"/>
    <property type="evidence" value="ECO:0007669"/>
    <property type="project" value="InterPro"/>
</dbReference>
<dbReference type="InterPro" id="IPR001375">
    <property type="entry name" value="Peptidase_S9_cat"/>
</dbReference>
<dbReference type="EMBL" id="JALBWM010000017">
    <property type="protein sequence ID" value="MCO1333954.1"/>
    <property type="molecule type" value="Genomic_DNA"/>
</dbReference>
<dbReference type="Pfam" id="PF00326">
    <property type="entry name" value="Peptidase_S9"/>
    <property type="match status" value="1"/>
</dbReference>
<evidence type="ECO:0000259" key="2">
    <source>
        <dbReference type="Pfam" id="PF00326"/>
    </source>
</evidence>
<comment type="caution">
    <text evidence="3">The sequence shown here is derived from an EMBL/GenBank/DDBJ whole genome shotgun (WGS) entry which is preliminary data.</text>
</comment>
<dbReference type="GO" id="GO:0004252">
    <property type="term" value="F:serine-type endopeptidase activity"/>
    <property type="evidence" value="ECO:0007669"/>
    <property type="project" value="TreeGrafter"/>
</dbReference>
<name>A0A9X2ELR1_9GAMM</name>
<protein>
    <submittedName>
        <fullName evidence="3">S9 family peptidase</fullName>
    </submittedName>
</protein>
<evidence type="ECO:0000313" key="3">
    <source>
        <dbReference type="EMBL" id="MCO1333954.1"/>
    </source>
</evidence>
<evidence type="ECO:0000313" key="4">
    <source>
        <dbReference type="Proteomes" id="UP001139028"/>
    </source>
</evidence>
<keyword evidence="1" id="KW-0378">Hydrolase</keyword>
<evidence type="ECO:0000256" key="1">
    <source>
        <dbReference type="ARBA" id="ARBA00022801"/>
    </source>
</evidence>
<gene>
    <name evidence="3" type="ORF">MO867_06325</name>
</gene>
<keyword evidence="4" id="KW-1185">Reference proteome</keyword>
<reference evidence="3" key="1">
    <citation type="journal article" date="2022" name="Arch. Microbiol.">
        <title>Microbulbifer okhotskensis sp. nov., isolated from a deep bottom sediment of the Okhotsk Sea.</title>
        <authorList>
            <person name="Romanenko L."/>
            <person name="Kurilenko V."/>
            <person name="Otstavnykh N."/>
            <person name="Velansky P."/>
            <person name="Isaeva M."/>
            <person name="Mikhailov V."/>
        </authorList>
    </citation>
    <scope>NUCLEOTIDE SEQUENCE</scope>
    <source>
        <strain evidence="3">OS29</strain>
    </source>
</reference>
<sequence length="207" mass="23476">MVLQVNFRGSTGYGDGFYTAGIREWGGKIQKDISEAVNWAIEKGYADPNRICIYGASFGGYSALMNPIRYPNLYKCAAGYVGVYDLEMMYSEGDIKKRERGISYLNRELSKDKDFLKRNSPVYSADKLNLPIFLIHGEQDERAPIEHAEALVKEFAKMNKPIKTLFVEREGHGFYLEENEMKLYTELLNFLDQHIGVGATEEASVEG</sequence>
<organism evidence="3 4">
    <name type="scientific">Microbulbifer okhotskensis</name>
    <dbReference type="NCBI Taxonomy" id="2926617"/>
    <lineage>
        <taxon>Bacteria</taxon>
        <taxon>Pseudomonadati</taxon>
        <taxon>Pseudomonadota</taxon>
        <taxon>Gammaproteobacteria</taxon>
        <taxon>Cellvibrionales</taxon>
        <taxon>Microbulbiferaceae</taxon>
        <taxon>Microbulbifer</taxon>
    </lineage>
</organism>
<dbReference type="PANTHER" id="PTHR42776:SF27">
    <property type="entry name" value="DIPEPTIDYL PEPTIDASE FAMILY MEMBER 6"/>
    <property type="match status" value="1"/>
</dbReference>
<dbReference type="Proteomes" id="UP001139028">
    <property type="component" value="Unassembled WGS sequence"/>
</dbReference>
<proteinExistence type="predicted"/>